<keyword evidence="2" id="KW-0813">Transport</keyword>
<evidence type="ECO:0000256" key="2">
    <source>
        <dbReference type="ARBA" id="ARBA00022448"/>
    </source>
</evidence>
<accession>A0A0P1EQW0</accession>
<sequence>MARLQLNKSSLAREQTQLKSYERFLPSLDLKRQQLMAERAKAREDVQRLQDEVQELAQKVGEKLPMLAQQGVDLDGLVELKDYKVKEVNVVGVKMPALDRIEVTVRPYSYLAKPHWVDAAARLLHDMIEARLRVNVAEERVKIFDKAVATITQRVNLFEKVLIPRARVNIKKIRIYLSDEQMQAVVRSKISKRKHAQESVS</sequence>
<dbReference type="NCBIfam" id="TIGR00309">
    <property type="entry name" value="V_ATPase_subD"/>
    <property type="match status" value="1"/>
</dbReference>
<dbReference type="RefSeq" id="WP_058274876.1">
    <property type="nucleotide sequence ID" value="NZ_CYPS01000057.1"/>
</dbReference>
<dbReference type="AlphaFoldDB" id="A0A0P1EQW0"/>
<comment type="similarity">
    <text evidence="1">Belongs to the V-ATPase D subunit family.</text>
</comment>
<organism evidence="5 6">
    <name type="scientific">Ruegeria atlantica</name>
    <dbReference type="NCBI Taxonomy" id="81569"/>
    <lineage>
        <taxon>Bacteria</taxon>
        <taxon>Pseudomonadati</taxon>
        <taxon>Pseudomonadota</taxon>
        <taxon>Alphaproteobacteria</taxon>
        <taxon>Rhodobacterales</taxon>
        <taxon>Roseobacteraceae</taxon>
        <taxon>Ruegeria</taxon>
    </lineage>
</organism>
<feature type="coiled-coil region" evidence="4">
    <location>
        <begin position="32"/>
        <end position="59"/>
    </location>
</feature>
<gene>
    <name evidence="5" type="ORF">RUM4293_03747</name>
</gene>
<proteinExistence type="inferred from homology"/>
<evidence type="ECO:0000256" key="4">
    <source>
        <dbReference type="SAM" id="Coils"/>
    </source>
</evidence>
<keyword evidence="3" id="KW-0406">Ion transport</keyword>
<dbReference type="NCBIfam" id="NF002565">
    <property type="entry name" value="PRK02195.1"/>
    <property type="match status" value="1"/>
</dbReference>
<keyword evidence="6" id="KW-1185">Reference proteome</keyword>
<keyword evidence="4" id="KW-0175">Coiled coil</keyword>
<dbReference type="Pfam" id="PF01813">
    <property type="entry name" value="ATP-synt_D"/>
    <property type="match status" value="1"/>
</dbReference>
<dbReference type="GO" id="GO:0046961">
    <property type="term" value="F:proton-transporting ATPase activity, rotational mechanism"/>
    <property type="evidence" value="ECO:0007669"/>
    <property type="project" value="InterPro"/>
</dbReference>
<dbReference type="Gene3D" id="1.10.287.3240">
    <property type="match status" value="1"/>
</dbReference>
<name>A0A0P1EQW0_9RHOB</name>
<dbReference type="Proteomes" id="UP000050786">
    <property type="component" value="Unassembled WGS sequence"/>
</dbReference>
<evidence type="ECO:0000256" key="1">
    <source>
        <dbReference type="ARBA" id="ARBA00005850"/>
    </source>
</evidence>
<evidence type="ECO:0000256" key="3">
    <source>
        <dbReference type="ARBA" id="ARBA00023065"/>
    </source>
</evidence>
<reference evidence="6" key="1">
    <citation type="submission" date="2015-09" db="EMBL/GenBank/DDBJ databases">
        <authorList>
            <person name="Rodrigo-Torres L."/>
            <person name="Arahal D.R."/>
        </authorList>
    </citation>
    <scope>NUCLEOTIDE SEQUENCE [LARGE SCALE GENOMIC DNA]</scope>
    <source>
        <strain evidence="6">CECT 4293</strain>
    </source>
</reference>
<evidence type="ECO:0000313" key="6">
    <source>
        <dbReference type="Proteomes" id="UP000050786"/>
    </source>
</evidence>
<protein>
    <submittedName>
        <fullName evidence="5">V-type ATP synthase subunit D</fullName>
    </submittedName>
</protein>
<evidence type="ECO:0000313" key="5">
    <source>
        <dbReference type="EMBL" id="CUH44841.1"/>
    </source>
</evidence>
<dbReference type="EMBL" id="CYPS01000057">
    <property type="protein sequence ID" value="CUH44841.1"/>
    <property type="molecule type" value="Genomic_DNA"/>
</dbReference>
<dbReference type="InterPro" id="IPR002699">
    <property type="entry name" value="V_ATPase_D"/>
</dbReference>